<dbReference type="Proteomes" id="UP000073492">
    <property type="component" value="Unassembled WGS sequence"/>
</dbReference>
<dbReference type="EMBL" id="LFZO01000020">
    <property type="protein sequence ID" value="KXT17420.1"/>
    <property type="molecule type" value="Genomic_DNA"/>
</dbReference>
<proteinExistence type="predicted"/>
<reference evidence="1 2" key="1">
    <citation type="submission" date="2015-07" db="EMBL/GenBank/DDBJ databases">
        <title>Comparative genomics of the Sigatoka disease complex on banana suggests a link between parallel evolutionary changes in Pseudocercospora fijiensis and Pseudocercospora eumusae and increased virulence on the banana host.</title>
        <authorList>
            <person name="Chang T.-C."/>
            <person name="Salvucci A."/>
            <person name="Crous P.W."/>
            <person name="Stergiopoulos I."/>
        </authorList>
    </citation>
    <scope>NUCLEOTIDE SEQUENCE [LARGE SCALE GENOMIC DNA]</scope>
    <source>
        <strain evidence="1 2">CBS 116634</strain>
    </source>
</reference>
<accession>A0A139IS34</accession>
<sequence length="125" mass="15023">MIFLRQFWEDAPWIKRRSRVLGKNRQWEVSCRRVLDWQGWNGSQRDRNFLGHFARLPLTVQATVKIAGVGRFPPPRPFMRALREEIYARRAVRRKSRDFSPWTLLWEERAARMLLPEEKPGFISS</sequence>
<name>A0A139IS34_9PEZI</name>
<evidence type="ECO:0000313" key="1">
    <source>
        <dbReference type="EMBL" id="KXT17420.1"/>
    </source>
</evidence>
<dbReference type="OrthoDB" id="3650225at2759"/>
<comment type="caution">
    <text evidence="1">The sequence shown here is derived from an EMBL/GenBank/DDBJ whole genome shotgun (WGS) entry which is preliminary data.</text>
</comment>
<protein>
    <submittedName>
        <fullName evidence="1">Uncharacterized protein</fullName>
    </submittedName>
</protein>
<dbReference type="AlphaFoldDB" id="A0A139IS34"/>
<gene>
    <name evidence="1" type="ORF">AC579_5705</name>
</gene>
<organism evidence="1 2">
    <name type="scientific">Pseudocercospora musae</name>
    <dbReference type="NCBI Taxonomy" id="113226"/>
    <lineage>
        <taxon>Eukaryota</taxon>
        <taxon>Fungi</taxon>
        <taxon>Dikarya</taxon>
        <taxon>Ascomycota</taxon>
        <taxon>Pezizomycotina</taxon>
        <taxon>Dothideomycetes</taxon>
        <taxon>Dothideomycetidae</taxon>
        <taxon>Mycosphaerellales</taxon>
        <taxon>Mycosphaerellaceae</taxon>
        <taxon>Pseudocercospora</taxon>
    </lineage>
</organism>
<evidence type="ECO:0000313" key="2">
    <source>
        <dbReference type="Proteomes" id="UP000073492"/>
    </source>
</evidence>
<keyword evidence="2" id="KW-1185">Reference proteome</keyword>